<evidence type="ECO:0000256" key="15">
    <source>
        <dbReference type="ARBA" id="ARBA00080298"/>
    </source>
</evidence>
<dbReference type="PROSITE" id="PS50026">
    <property type="entry name" value="EGF_3"/>
    <property type="match status" value="2"/>
</dbReference>
<feature type="domain" description="Fibronectin type-III" evidence="20">
    <location>
        <begin position="1349"/>
        <end position="1437"/>
    </location>
</feature>
<dbReference type="FunFam" id="2.60.40.10:FF:000099">
    <property type="entry name" value="Fibronectin 1"/>
    <property type="match status" value="1"/>
</dbReference>
<evidence type="ECO:0000256" key="4">
    <source>
        <dbReference type="ARBA" id="ARBA00022530"/>
    </source>
</evidence>
<keyword evidence="12" id="KW-0325">Glycoprotein</keyword>
<keyword evidence="23" id="KW-1185">Reference proteome</keyword>
<evidence type="ECO:0000259" key="20">
    <source>
        <dbReference type="PROSITE" id="PS50853"/>
    </source>
</evidence>
<dbReference type="GO" id="GO:0005615">
    <property type="term" value="C:extracellular space"/>
    <property type="evidence" value="ECO:0007669"/>
    <property type="project" value="TreeGrafter"/>
</dbReference>
<dbReference type="FunFam" id="2.60.40.10:FF:000207">
    <property type="entry name" value="Tenascin C"/>
    <property type="match status" value="1"/>
</dbReference>
<evidence type="ECO:0000256" key="8">
    <source>
        <dbReference type="ARBA" id="ARBA00022889"/>
    </source>
</evidence>
<feature type="domain" description="EGF-like" evidence="19">
    <location>
        <begin position="373"/>
        <end position="404"/>
    </location>
</feature>
<feature type="disulfide bond" evidence="16">
    <location>
        <begin position="301"/>
        <end position="310"/>
    </location>
</feature>
<keyword evidence="5 16" id="KW-0245">EGF-like domain</keyword>
<dbReference type="Pfam" id="PF18720">
    <property type="entry name" value="EGF_Tenascin"/>
    <property type="match status" value="2"/>
</dbReference>
<feature type="domain" description="Fibronectin type-III" evidence="20">
    <location>
        <begin position="987"/>
        <end position="1077"/>
    </location>
</feature>
<dbReference type="FunFam" id="2.60.40.10:FF:000610">
    <property type="entry name" value="Tenascin C"/>
    <property type="match status" value="1"/>
</dbReference>
<dbReference type="Gene3D" id="3.90.215.10">
    <property type="entry name" value="Gamma Fibrinogen, chain A, domain 1"/>
    <property type="match status" value="1"/>
</dbReference>
<feature type="domain" description="Fibronectin type-III" evidence="20">
    <location>
        <begin position="1078"/>
        <end position="1165"/>
    </location>
</feature>
<dbReference type="FunFam" id="2.60.40.10:FF:000293">
    <property type="entry name" value="Tenascin C"/>
    <property type="match status" value="1"/>
</dbReference>
<dbReference type="CDD" id="cd00063">
    <property type="entry name" value="FN3"/>
    <property type="match status" value="14"/>
</dbReference>
<evidence type="ECO:0000256" key="1">
    <source>
        <dbReference type="ARBA" id="ARBA00004498"/>
    </source>
</evidence>
<evidence type="ECO:0000256" key="2">
    <source>
        <dbReference type="ARBA" id="ARBA00008673"/>
    </source>
</evidence>
<dbReference type="FunFam" id="2.60.40.10:FF:000529">
    <property type="entry name" value="Tenascin C"/>
    <property type="match status" value="1"/>
</dbReference>
<dbReference type="GO" id="GO:0007155">
    <property type="term" value="P:cell adhesion"/>
    <property type="evidence" value="ECO:0007669"/>
    <property type="project" value="UniProtKB-KW"/>
</dbReference>
<keyword evidence="3" id="KW-0964">Secreted</keyword>
<evidence type="ECO:0000256" key="13">
    <source>
        <dbReference type="ARBA" id="ARBA00069274"/>
    </source>
</evidence>
<dbReference type="InterPro" id="IPR003961">
    <property type="entry name" value="FN3_dom"/>
</dbReference>
<feature type="domain" description="Fibronectin type-III" evidence="20">
    <location>
        <begin position="1260"/>
        <end position="1348"/>
    </location>
</feature>
<evidence type="ECO:0000313" key="22">
    <source>
        <dbReference type="Ensembl" id="ENSUAMP00000034259.1"/>
    </source>
</evidence>
<organism evidence="22 23">
    <name type="scientific">Ursus americanus</name>
    <name type="common">American black bear</name>
    <name type="synonym">Euarctos americanus</name>
    <dbReference type="NCBI Taxonomy" id="9643"/>
    <lineage>
        <taxon>Eukaryota</taxon>
        <taxon>Metazoa</taxon>
        <taxon>Chordata</taxon>
        <taxon>Craniata</taxon>
        <taxon>Vertebrata</taxon>
        <taxon>Euteleostomi</taxon>
        <taxon>Mammalia</taxon>
        <taxon>Eutheria</taxon>
        <taxon>Laurasiatheria</taxon>
        <taxon>Carnivora</taxon>
        <taxon>Caniformia</taxon>
        <taxon>Ursidae</taxon>
        <taxon>Ursus</taxon>
    </lineage>
</organism>
<comment type="caution">
    <text evidence="16">Lacks conserved residue(s) required for the propagation of feature annotation.</text>
</comment>
<feature type="domain" description="Fibronectin type-III" evidence="20">
    <location>
        <begin position="1711"/>
        <end position="1797"/>
    </location>
</feature>
<dbReference type="FunFam" id="2.60.40.10:FF:000346">
    <property type="entry name" value="Tenascin C"/>
    <property type="match status" value="2"/>
</dbReference>
<dbReference type="InterPro" id="IPR050991">
    <property type="entry name" value="ECM_Regulatory_Proteins"/>
</dbReference>
<feature type="domain" description="Fibronectin type-III" evidence="20">
    <location>
        <begin position="1531"/>
        <end position="1620"/>
    </location>
</feature>
<dbReference type="CDD" id="cd00087">
    <property type="entry name" value="FReD"/>
    <property type="match status" value="1"/>
</dbReference>
<feature type="domain" description="Fibronectin type-III" evidence="20">
    <location>
        <begin position="1621"/>
        <end position="1710"/>
    </location>
</feature>
<dbReference type="PROSITE" id="PS51406">
    <property type="entry name" value="FIBRINOGEN_C_2"/>
    <property type="match status" value="1"/>
</dbReference>
<feature type="signal peptide" evidence="18">
    <location>
        <begin position="1"/>
        <end position="22"/>
    </location>
</feature>
<feature type="domain" description="Fibronectin type-III" evidence="20">
    <location>
        <begin position="805"/>
        <end position="896"/>
    </location>
</feature>
<feature type="region of interest" description="Disordered" evidence="17">
    <location>
        <begin position="69"/>
        <end position="90"/>
    </location>
</feature>
<feature type="disulfide bond" evidence="16">
    <location>
        <begin position="284"/>
        <end position="294"/>
    </location>
</feature>
<dbReference type="FunFam" id="2.10.25.10:FF:000001">
    <property type="entry name" value="Tenascin C"/>
    <property type="match status" value="14"/>
</dbReference>
<feature type="domain" description="Fibronectin type-III" evidence="20">
    <location>
        <begin position="625"/>
        <end position="715"/>
    </location>
</feature>
<keyword evidence="7" id="KW-0677">Repeat</keyword>
<dbReference type="InterPro" id="IPR041161">
    <property type="entry name" value="EGF_Tenascin"/>
</dbReference>
<evidence type="ECO:0000256" key="9">
    <source>
        <dbReference type="ARBA" id="ARBA00022974"/>
    </source>
</evidence>
<feature type="domain" description="Fibronectin type-III" evidence="20">
    <location>
        <begin position="1440"/>
        <end position="1530"/>
    </location>
</feature>
<dbReference type="Ensembl" id="ENSUAMT00000038155.1">
    <property type="protein sequence ID" value="ENSUAMP00000034259.1"/>
    <property type="gene ID" value="ENSUAMG00000026038.1"/>
</dbReference>
<dbReference type="FunFam" id="2.60.40.10:FF:000611">
    <property type="entry name" value="Tenascin C"/>
    <property type="match status" value="1"/>
</dbReference>
<keyword evidence="9" id="KW-0654">Proteoglycan</keyword>
<dbReference type="Gene3D" id="2.10.25.10">
    <property type="entry name" value="Laminin"/>
    <property type="match status" value="14"/>
</dbReference>
<dbReference type="GeneTree" id="ENSGT00940000155188"/>
<dbReference type="FunFam" id="3.90.215.10:FF:000001">
    <property type="entry name" value="Tenascin isoform 1"/>
    <property type="match status" value="1"/>
</dbReference>
<dbReference type="Gene3D" id="2.60.40.10">
    <property type="entry name" value="Immunoglobulins"/>
    <property type="match status" value="14"/>
</dbReference>
<dbReference type="SMART" id="SM00181">
    <property type="entry name" value="EGF"/>
    <property type="match status" value="14"/>
</dbReference>
<comment type="subcellular location">
    <subcellularLocation>
        <location evidence="1">Secreted</location>
        <location evidence="1">Extracellular space</location>
        <location evidence="1">Extracellular matrix</location>
    </subcellularLocation>
</comment>
<feature type="chain" id="PRO_5019009074" description="Tenascin" evidence="18">
    <location>
        <begin position="23"/>
        <end position="2110"/>
    </location>
</feature>
<dbReference type="PROSITE" id="PS00022">
    <property type="entry name" value="EGF_1"/>
    <property type="match status" value="5"/>
</dbReference>
<dbReference type="SUPFAM" id="SSF49265">
    <property type="entry name" value="Fibronectin type III"/>
    <property type="match status" value="11"/>
</dbReference>
<dbReference type="InterPro" id="IPR002181">
    <property type="entry name" value="Fibrinogen_a/b/g_C_dom"/>
</dbReference>
<keyword evidence="4" id="KW-0272">Extracellular matrix</keyword>
<dbReference type="FunFam" id="2.60.40.10:FF:000162">
    <property type="entry name" value="Tenascin C"/>
    <property type="match status" value="1"/>
</dbReference>
<dbReference type="PANTHER" id="PTHR46708:SF1">
    <property type="entry name" value="TENASCIN"/>
    <property type="match status" value="1"/>
</dbReference>
<keyword evidence="8" id="KW-0130">Cell adhesion</keyword>
<dbReference type="Pfam" id="PF00147">
    <property type="entry name" value="Fibrinogen_C"/>
    <property type="match status" value="1"/>
</dbReference>
<evidence type="ECO:0000256" key="17">
    <source>
        <dbReference type="SAM" id="MobiDB-lite"/>
    </source>
</evidence>
<evidence type="ECO:0000259" key="21">
    <source>
        <dbReference type="PROSITE" id="PS51406"/>
    </source>
</evidence>
<dbReference type="FunFam" id="2.60.40.10:FF:000398">
    <property type="entry name" value="Tenascin C"/>
    <property type="match status" value="1"/>
</dbReference>
<evidence type="ECO:0000313" key="23">
    <source>
        <dbReference type="Proteomes" id="UP000291022"/>
    </source>
</evidence>
<dbReference type="Proteomes" id="UP000291022">
    <property type="component" value="Unassembled WGS sequence"/>
</dbReference>
<dbReference type="CDD" id="cd00054">
    <property type="entry name" value="EGF_CA"/>
    <property type="match status" value="3"/>
</dbReference>
<dbReference type="Gene3D" id="2.20.25.10">
    <property type="match status" value="1"/>
</dbReference>
<evidence type="ECO:0000256" key="11">
    <source>
        <dbReference type="ARBA" id="ARBA00023157"/>
    </source>
</evidence>
<dbReference type="InterPro" id="IPR036056">
    <property type="entry name" value="Fibrinogen-like_C"/>
</dbReference>
<evidence type="ECO:0000256" key="10">
    <source>
        <dbReference type="ARBA" id="ARBA00023054"/>
    </source>
</evidence>
<reference evidence="22" key="3">
    <citation type="submission" date="2025-09" db="UniProtKB">
        <authorList>
            <consortium name="Ensembl"/>
        </authorList>
    </citation>
    <scope>IDENTIFICATION</scope>
</reference>
<dbReference type="SUPFAM" id="SSF56496">
    <property type="entry name" value="Fibrinogen C-terminal domain-like"/>
    <property type="match status" value="1"/>
</dbReference>
<reference evidence="22" key="2">
    <citation type="submission" date="2025-08" db="UniProtKB">
        <authorList>
            <consortium name="Ensembl"/>
        </authorList>
    </citation>
    <scope>IDENTIFICATION</scope>
</reference>
<dbReference type="InterPro" id="IPR036116">
    <property type="entry name" value="FN3_sf"/>
</dbReference>
<dbReference type="InterPro" id="IPR014716">
    <property type="entry name" value="Fibrinogen_a/b/g_C_1"/>
</dbReference>
<gene>
    <name evidence="22" type="primary">TNC</name>
</gene>
<dbReference type="PROSITE" id="PS01186">
    <property type="entry name" value="EGF_2"/>
    <property type="match status" value="5"/>
</dbReference>
<dbReference type="NCBIfam" id="NF040941">
    <property type="entry name" value="GGGWT_bact"/>
    <property type="match status" value="1"/>
</dbReference>
<feature type="domain" description="Fibrinogen C-terminal" evidence="21">
    <location>
        <begin position="1884"/>
        <end position="2099"/>
    </location>
</feature>
<evidence type="ECO:0000259" key="19">
    <source>
        <dbReference type="PROSITE" id="PS50026"/>
    </source>
</evidence>
<dbReference type="PROSITE" id="PS50853">
    <property type="entry name" value="FN3"/>
    <property type="match status" value="13"/>
</dbReference>
<dbReference type="InterPro" id="IPR000742">
    <property type="entry name" value="EGF"/>
</dbReference>
<evidence type="ECO:0000256" key="3">
    <source>
        <dbReference type="ARBA" id="ARBA00022525"/>
    </source>
</evidence>
<dbReference type="FunFam" id="2.60.40.10:FF:000274">
    <property type="entry name" value="Tenascin C"/>
    <property type="match status" value="1"/>
</dbReference>
<dbReference type="PANTHER" id="PTHR46708">
    <property type="entry name" value="TENASCIN"/>
    <property type="match status" value="1"/>
</dbReference>
<dbReference type="Pfam" id="PF00041">
    <property type="entry name" value="fn3"/>
    <property type="match status" value="14"/>
</dbReference>
<dbReference type="SMART" id="SM00060">
    <property type="entry name" value="FN3"/>
    <property type="match status" value="14"/>
</dbReference>
<name>A0A452SNQ2_URSAM</name>
<evidence type="ECO:0000256" key="12">
    <source>
        <dbReference type="ARBA" id="ARBA00023180"/>
    </source>
</evidence>
<dbReference type="GO" id="GO:0030155">
    <property type="term" value="P:regulation of cell adhesion"/>
    <property type="evidence" value="ECO:0007669"/>
    <property type="project" value="TreeGrafter"/>
</dbReference>
<dbReference type="Pfam" id="PF23106">
    <property type="entry name" value="EGF_Teneurin"/>
    <property type="match status" value="4"/>
</dbReference>
<evidence type="ECO:0000256" key="14">
    <source>
        <dbReference type="ARBA" id="ARBA00079678"/>
    </source>
</evidence>
<protein>
    <recommendedName>
        <fullName evidence="13">Tenascin</fullName>
    </recommendedName>
    <alternativeName>
        <fullName evidence="14">Hexabrachion</fullName>
    </alternativeName>
    <alternativeName>
        <fullName evidence="15">Tenascin-C</fullName>
    </alternativeName>
</protein>
<feature type="domain" description="Fibronectin type-III" evidence="20">
    <location>
        <begin position="897"/>
        <end position="984"/>
    </location>
</feature>
<dbReference type="FunFam" id="2.20.25.10:FF:000006">
    <property type="entry name" value="Tenascin C"/>
    <property type="match status" value="1"/>
</dbReference>
<dbReference type="SMART" id="SM00186">
    <property type="entry name" value="FBG"/>
    <property type="match status" value="1"/>
</dbReference>
<feature type="disulfide bond" evidence="16">
    <location>
        <begin position="377"/>
        <end position="387"/>
    </location>
</feature>
<feature type="domain" description="EGF-like" evidence="19">
    <location>
        <begin position="280"/>
        <end position="311"/>
    </location>
</feature>
<dbReference type="GO" id="GO:0009611">
    <property type="term" value="P:response to wounding"/>
    <property type="evidence" value="ECO:0007669"/>
    <property type="project" value="UniProtKB-ARBA"/>
</dbReference>
<feature type="disulfide bond" evidence="16">
    <location>
        <begin position="394"/>
        <end position="403"/>
    </location>
</feature>
<accession>A0A452SNQ2</accession>
<evidence type="ECO:0000256" key="6">
    <source>
        <dbReference type="ARBA" id="ARBA00022729"/>
    </source>
</evidence>
<feature type="domain" description="Fibronectin type-III" evidence="20">
    <location>
        <begin position="1167"/>
        <end position="1258"/>
    </location>
</feature>
<evidence type="ECO:0000256" key="16">
    <source>
        <dbReference type="PROSITE-ProRule" id="PRU00076"/>
    </source>
</evidence>
<dbReference type="GO" id="GO:0098966">
    <property type="term" value="C:perisynaptic extracellular matrix"/>
    <property type="evidence" value="ECO:0007669"/>
    <property type="project" value="TreeGrafter"/>
</dbReference>
<comment type="similarity">
    <text evidence="2">Belongs to the tenascin family.</text>
</comment>
<evidence type="ECO:0000256" key="18">
    <source>
        <dbReference type="SAM" id="SignalP"/>
    </source>
</evidence>
<keyword evidence="11 16" id="KW-1015">Disulfide bond</keyword>
<sequence length="2110" mass="230723">MGAMTRLLAGILLASLTLTTEGGVLKKVIRHKRQSGVNVTLPEEHQPVVFNHVYNIKLPVGSQCSVDLESASGEKDLAPPSEPSESFQEHTVDGENQIVFTHRINIPRRACGCASAPDVKELLSRLEELENLVSSLREQCTTGAGCCLQPAEGRLDTRPFCSGRGNFSTEGCGCVCEPGWKGPNCSEPECPGNCHLRGQCLDGQCICDEGFTGEDCGQPACPGDCNDQGKCVSGVCVCFKGYSGADCSQEVCPVACSEEHGRCVDGHCVCQDGFAGEDCNEPLCLNNCHSHGRCVENECVCDEGFTGEDCGELICPNDCFDRGRCVNGTCHCEQGFTGEDCGQLSCPNACTGRGRCEQGQCVCEPGFAGPDCSEKRCPSDCHHHGRCVDGQCECDAGFTGADCGELQCPNGCSGHGRCVNGQCVCDEGHTGEDCGQLRCPNDCHSRGRCVQGQCVCEAGFQGYDCGDMSCPNDCHQHGRCVNGMCVCDDGYTGEDCRDLRCPRDCSNRGRCVDGRCECEHGFTGPDCVELACPGDCHGQGRCVNGQCVCHEGFMGAACKERRCPGDCHGRGRCEDGQCVCQEGFAGPDCRRRSCPNDCSGWGQCVEGRCICIEGHAGEDCSDVSPPKDLIVTEVTEETVNLAWDNEMRVTEYLVMYTPTHEDGLEMQFRVPGDQTSTTIRELEPGVEYFIRVFAILENKKSIPVSARVATYLPAPEGLKFKSIKETSVEVEWDPLDIAFETWEIIFRNMNKEDEGEITKSLRRPETTYRQTGLAPGQEYEISLHIVKNNTRGPGLKRVTTTRLDAPSQIEVKDVTDTTALITWFKPLAEIDGVELSYGIKDVPGDRTTIDLTHDENQYSIGNLKPDTEYEVSLISRRGDMSSNPAKETFMTGLDAPRNLRRVSQTDNSITLEWKNGKAAVDSYRIKYAPISGGDHAEVEVPRSQQATTRTTLTGLRPGTEYGIGVSAVKADKESDPATINAATDIDAPKDLRVSETTETNLTLLWRRPSAKFDHYRLNYSLPSGQPVEVKLPRDTTSYVLRGLEPGKEYSILLTAEKGRHKSKPARVKSSTGHAPELENLTVTEVGWDGLKLNWTAADQAYEHFVIQVQEANRMETAQNLTVPGSLRAVAVPGLKAATPYRVTIYGVIRGYRTPVLSAEASTGETPNVGEVTVSEVGWDALRLNWTAPEGAYEQFFIQVQETDSVEAAQNLTVPGGLRSVDLPGLKAATHYTITIRGVTQDFSTTPLSVEVLTEGRPDLGNLTVTEVRWDGLTLDWTAPDGIYEQFVIEIQEAGQAKEAHSLTVPGSLRSVEVPGLRAGTPYTVTLHGEVRGHSTPPLAVEAVTAAGPEIGNLTVSDITPESFNLSWTATDGAFETFTIEIVDSNRFLETMGYNISGAERTAHISGLHPNNHFTIYLSGLAPSLRTQIISTTATTEALPLLENLTISDINPYGFTVSWMASENAFDSFLVTVVDSGKLLDPQEFTLSGTQRKLELRGLITGIGYEVMVSGFTQGHQTKPLRAEIITEAEPEVDNLLVSDATPDGFRLSWTADEGVFDSFVLKIRDTKKQSEPLEITLLAPERTRDITGLREATEYEIELYGISNGRRSQPVRALATTAMGSPKEISFSDITEDSATVRWMAPSAQVESFRITYVPIAGGTPSVVTVDGTKTQTRLVRLLPGAEYLVNVIAMKGFEESEPVSGSFATALDGPSGLVTANITDTEALAMWQPAIAPVDSYVISYTGERVPEITRTVSGNTVEYALTDLEPATEYTLRIFAEKGPQKSSIITTKFTTDVDSPRDFTATEVQSETALLTWRPPRAPVTGYLLVYESVDGTVKEVILGPETTSYSLAELSPSTHYTAKIQALNGPLRSKLVQTIFTTIGLLYPFPRDCSQAMLNGDTTSGLYTIYLNGDKAQALEVFCDMTSDGGGWIVFLRRKNGREDFYRNWKAYAAGFGDRREEFWLGLDNLHKITAQGQYELRVDLRDHGKTAYAVYDKFSVGDAKTRYRLKVEGYSGTAGDSMAYHNGRSFSTFDKDTDSAITNCALSYKGAFWYKNCHRVNLMGRYGDNNHSQGVNWFHWKGHEYSIQFAEMKLRPSNFRNLEGRRKRA</sequence>
<reference evidence="23" key="1">
    <citation type="submission" date="2016-06" db="EMBL/GenBank/DDBJ databases">
        <title>De novo assembly and RNA-Seq shows season-dependent expression and editing in black bear kidneys.</title>
        <authorList>
            <person name="Korstanje R."/>
            <person name="Srivastava A."/>
            <person name="Sarsani V.K."/>
            <person name="Sheehan S.M."/>
            <person name="Seger R.L."/>
            <person name="Barter M.E."/>
            <person name="Lindqvist C."/>
            <person name="Brody L.C."/>
            <person name="Mullikin J.C."/>
        </authorList>
    </citation>
    <scope>NUCLEOTIDE SEQUENCE [LARGE SCALE GENOMIC DNA]</scope>
</reference>
<dbReference type="Pfam" id="PF25024">
    <property type="entry name" value="EGF_TEN"/>
    <property type="match status" value="1"/>
</dbReference>
<feature type="domain" description="Fibronectin type-III" evidence="20">
    <location>
        <begin position="1798"/>
        <end position="1886"/>
    </location>
</feature>
<evidence type="ECO:0000256" key="7">
    <source>
        <dbReference type="ARBA" id="ARBA00022737"/>
    </source>
</evidence>
<keyword evidence="6 18" id="KW-0732">Signal</keyword>
<evidence type="ECO:0000256" key="5">
    <source>
        <dbReference type="ARBA" id="ARBA00022536"/>
    </source>
</evidence>
<proteinExistence type="inferred from homology"/>
<keyword evidence="10" id="KW-0175">Coiled coil</keyword>
<dbReference type="FunFam" id="2.60.40.10:FF:000201">
    <property type="entry name" value="Tenascin C"/>
    <property type="match status" value="1"/>
</dbReference>
<dbReference type="InterPro" id="IPR013783">
    <property type="entry name" value="Ig-like_fold"/>
</dbReference>